<dbReference type="PANTHER" id="PTHR11662">
    <property type="entry name" value="SOLUTE CARRIER FAMILY 17"/>
    <property type="match status" value="1"/>
</dbReference>
<feature type="transmembrane region" description="Helical" evidence="5">
    <location>
        <begin position="354"/>
        <end position="375"/>
    </location>
</feature>
<proteinExistence type="predicted"/>
<evidence type="ECO:0000256" key="1">
    <source>
        <dbReference type="ARBA" id="ARBA00004141"/>
    </source>
</evidence>
<evidence type="ECO:0000256" key="4">
    <source>
        <dbReference type="ARBA" id="ARBA00023136"/>
    </source>
</evidence>
<evidence type="ECO:0000259" key="6">
    <source>
        <dbReference type="PROSITE" id="PS50850"/>
    </source>
</evidence>
<sequence length="422" mass="45336">MATTDHATADRTGAPGRSWAVLLGLIIPAAVLMSVDKQAMVVLAPEIRSEFHFTIEQTTQLLSIAVGAYALFQIPAGWLCERFGARMMLGLSCVTWSMAVLLLPLGGSFAGFAVARIAMGLCQSPDWAASIMIIRERFPLALRAKASSGLLSGLYLGLVIGGPLCASLLLWFGTWRWCFVILGMIGFALSGAIFWSFRQGLRPPLVREASTLKGFDGRLFLKPQFLAIGFAYFFMMGIQSFFTILMPLYLVEVRHMNTASMGKMISVPYFFLYGAVIIMGFVSDAIVRRAPTVWFARVPLGIVGLIGAGTFQALSLSATSIPATIAFMSAAMFMIGMGQVSIWTTVQDLGRDHAGIIVGWTQLLGNGAGALVPVISAALVQGTHGDWSIIRMVIVICGLCGTIAFLLTNPQRPIVLPPRGAA</sequence>
<dbReference type="InterPro" id="IPR050382">
    <property type="entry name" value="MFS_Na/Anion_cotransporter"/>
</dbReference>
<dbReference type="InterPro" id="IPR020846">
    <property type="entry name" value="MFS_dom"/>
</dbReference>
<keyword evidence="3 5" id="KW-1133">Transmembrane helix</keyword>
<name>A0A850PFL4_9PROT</name>
<dbReference type="InterPro" id="IPR011701">
    <property type="entry name" value="MFS"/>
</dbReference>
<feature type="transmembrane region" description="Helical" evidence="5">
    <location>
        <begin position="179"/>
        <end position="197"/>
    </location>
</feature>
<feature type="transmembrane region" description="Helical" evidence="5">
    <location>
        <begin position="154"/>
        <end position="173"/>
    </location>
</feature>
<dbReference type="EMBL" id="JABXXR010000021">
    <property type="protein sequence ID" value="NVN39921.1"/>
    <property type="molecule type" value="Genomic_DNA"/>
</dbReference>
<dbReference type="GO" id="GO:0022857">
    <property type="term" value="F:transmembrane transporter activity"/>
    <property type="evidence" value="ECO:0007669"/>
    <property type="project" value="InterPro"/>
</dbReference>
<dbReference type="Pfam" id="PF07690">
    <property type="entry name" value="MFS_1"/>
    <property type="match status" value="1"/>
</dbReference>
<dbReference type="RefSeq" id="WP_176612899.1">
    <property type="nucleotide sequence ID" value="NZ_JABXXR010000021.1"/>
</dbReference>
<protein>
    <submittedName>
        <fullName evidence="7">MFS transporter</fullName>
    </submittedName>
</protein>
<reference evidence="7 8" key="1">
    <citation type="submission" date="2020-06" db="EMBL/GenBank/DDBJ databases">
        <title>Description of novel acetic acid bacteria.</title>
        <authorList>
            <person name="Sombolestani A."/>
        </authorList>
    </citation>
    <scope>NUCLEOTIDE SEQUENCE [LARGE SCALE GENOMIC DNA]</scope>
    <source>
        <strain evidence="7 8">LMG 27010</strain>
    </source>
</reference>
<dbReference type="AlphaFoldDB" id="A0A850PFL4"/>
<dbReference type="SUPFAM" id="SSF103473">
    <property type="entry name" value="MFS general substrate transporter"/>
    <property type="match status" value="1"/>
</dbReference>
<dbReference type="PROSITE" id="PS50850">
    <property type="entry name" value="MFS"/>
    <property type="match status" value="1"/>
</dbReference>
<evidence type="ECO:0000313" key="7">
    <source>
        <dbReference type="EMBL" id="NVN39921.1"/>
    </source>
</evidence>
<feature type="transmembrane region" description="Helical" evidence="5">
    <location>
        <begin position="20"/>
        <end position="41"/>
    </location>
</feature>
<feature type="transmembrane region" description="Helical" evidence="5">
    <location>
        <begin position="87"/>
        <end position="107"/>
    </location>
</feature>
<dbReference type="Proteomes" id="UP000585665">
    <property type="component" value="Unassembled WGS sequence"/>
</dbReference>
<dbReference type="InterPro" id="IPR036259">
    <property type="entry name" value="MFS_trans_sf"/>
</dbReference>
<evidence type="ECO:0000256" key="2">
    <source>
        <dbReference type="ARBA" id="ARBA00022692"/>
    </source>
</evidence>
<evidence type="ECO:0000313" key="8">
    <source>
        <dbReference type="Proteomes" id="UP000585665"/>
    </source>
</evidence>
<accession>A0A850PFL4</accession>
<comment type="subcellular location">
    <subcellularLocation>
        <location evidence="1">Membrane</location>
        <topology evidence="1">Multi-pass membrane protein</topology>
    </subcellularLocation>
</comment>
<keyword evidence="4 5" id="KW-0472">Membrane</keyword>
<comment type="caution">
    <text evidence="7">The sequence shown here is derived from an EMBL/GenBank/DDBJ whole genome shotgun (WGS) entry which is preliminary data.</text>
</comment>
<feature type="domain" description="Major facilitator superfamily (MFS) profile" evidence="6">
    <location>
        <begin position="22"/>
        <end position="413"/>
    </location>
</feature>
<feature type="transmembrane region" description="Helical" evidence="5">
    <location>
        <begin position="270"/>
        <end position="287"/>
    </location>
</feature>
<feature type="transmembrane region" description="Helical" evidence="5">
    <location>
        <begin position="294"/>
        <end position="314"/>
    </location>
</feature>
<feature type="transmembrane region" description="Helical" evidence="5">
    <location>
        <begin position="387"/>
        <end position="407"/>
    </location>
</feature>
<feature type="transmembrane region" description="Helical" evidence="5">
    <location>
        <begin position="320"/>
        <end position="342"/>
    </location>
</feature>
<keyword evidence="8" id="KW-1185">Reference proteome</keyword>
<keyword evidence="2 5" id="KW-0812">Transmembrane</keyword>
<dbReference type="Gene3D" id="1.20.1250.20">
    <property type="entry name" value="MFS general substrate transporter like domains"/>
    <property type="match status" value="2"/>
</dbReference>
<dbReference type="GO" id="GO:0016020">
    <property type="term" value="C:membrane"/>
    <property type="evidence" value="ECO:0007669"/>
    <property type="project" value="UniProtKB-SubCell"/>
</dbReference>
<organism evidence="7 8">
    <name type="scientific">Ameyamaea chiangmaiensis</name>
    <dbReference type="NCBI Taxonomy" id="442969"/>
    <lineage>
        <taxon>Bacteria</taxon>
        <taxon>Pseudomonadati</taxon>
        <taxon>Pseudomonadota</taxon>
        <taxon>Alphaproteobacteria</taxon>
        <taxon>Acetobacterales</taxon>
        <taxon>Acetobacteraceae</taxon>
        <taxon>Ameyamaea</taxon>
    </lineage>
</organism>
<dbReference type="PANTHER" id="PTHR11662:SF399">
    <property type="entry name" value="FI19708P1-RELATED"/>
    <property type="match status" value="1"/>
</dbReference>
<gene>
    <name evidence="7" type="ORF">HUK82_05005</name>
</gene>
<feature type="transmembrane region" description="Helical" evidence="5">
    <location>
        <begin position="225"/>
        <end position="250"/>
    </location>
</feature>
<evidence type="ECO:0000256" key="3">
    <source>
        <dbReference type="ARBA" id="ARBA00022989"/>
    </source>
</evidence>
<evidence type="ECO:0000256" key="5">
    <source>
        <dbReference type="SAM" id="Phobius"/>
    </source>
</evidence>